<evidence type="ECO:0000313" key="2">
    <source>
        <dbReference type="Proteomes" id="UP000515135"/>
    </source>
</evidence>
<reference evidence="3" key="1">
    <citation type="submission" date="2025-08" db="UniProtKB">
        <authorList>
            <consortium name="RefSeq"/>
        </authorList>
    </citation>
    <scope>IDENTIFICATION</scope>
    <source>
        <tissue evidence="3">Gonad</tissue>
    </source>
</reference>
<feature type="region of interest" description="Disordered" evidence="1">
    <location>
        <begin position="199"/>
        <end position="218"/>
    </location>
</feature>
<evidence type="ECO:0000256" key="1">
    <source>
        <dbReference type="SAM" id="MobiDB-lite"/>
    </source>
</evidence>
<gene>
    <name evidence="3" type="primary">LOC109487373</name>
</gene>
<dbReference type="Proteomes" id="UP000515135">
    <property type="component" value="Unplaced"/>
</dbReference>
<protein>
    <submittedName>
        <fullName evidence="3">Uncharacterized protein LOC109487373</fullName>
    </submittedName>
</protein>
<dbReference type="OrthoDB" id="9970084at2759"/>
<evidence type="ECO:0000313" key="3">
    <source>
        <dbReference type="RefSeq" id="XP_019646908.1"/>
    </source>
</evidence>
<dbReference type="RefSeq" id="XP_019646908.1">
    <property type="nucleotide sequence ID" value="XM_019791349.1"/>
</dbReference>
<organism evidence="2 3">
    <name type="scientific">Branchiostoma belcheri</name>
    <name type="common">Amphioxus</name>
    <dbReference type="NCBI Taxonomy" id="7741"/>
    <lineage>
        <taxon>Eukaryota</taxon>
        <taxon>Metazoa</taxon>
        <taxon>Chordata</taxon>
        <taxon>Cephalochordata</taxon>
        <taxon>Leptocardii</taxon>
        <taxon>Amphioxiformes</taxon>
        <taxon>Branchiostomatidae</taxon>
        <taxon>Branchiostoma</taxon>
    </lineage>
</organism>
<sequence length="244" mass="28030">MRTPSAVQEIERQQHLATNTHGVYSAIFPQARPRVVSYNVPKKNWIYYPNINRSYIIDKTYNPRIKTASDYYMPHRDIPREAPHHPLSAPAGKPRVTKATYPNYAAHHKYIGQGRLEMDWNTSYTMAFNKPEGTFPVRYTPTAHRDPLPRLGTYPPNPTQAWGKHVRNSKDYYESWPNTPSKAAFVGNTQEQLYQHSDQDFYRPGPLKPGQNDGRVAGKPYVQDRFTLWNGAGIGPAGRYGNWL</sequence>
<accession>A0A6P5ABA4</accession>
<proteinExistence type="predicted"/>
<name>A0A6P5ABA4_BRABE</name>
<keyword evidence="2" id="KW-1185">Reference proteome</keyword>
<dbReference type="AlphaFoldDB" id="A0A6P5ABA4"/>
<dbReference type="KEGG" id="bbel:109487373"/>
<dbReference type="GeneID" id="109487373"/>